<dbReference type="EMBL" id="JAIZAY010000001">
    <property type="protein sequence ID" value="KAJ8049879.1"/>
    <property type="molecule type" value="Genomic_DNA"/>
</dbReference>
<evidence type="ECO:0000313" key="2">
    <source>
        <dbReference type="Proteomes" id="UP001152320"/>
    </source>
</evidence>
<gene>
    <name evidence="1" type="ORF">HOLleu_02810</name>
</gene>
<organism evidence="1 2">
    <name type="scientific">Holothuria leucospilota</name>
    <name type="common">Black long sea cucumber</name>
    <name type="synonym">Mertensiothuria leucospilota</name>
    <dbReference type="NCBI Taxonomy" id="206669"/>
    <lineage>
        <taxon>Eukaryota</taxon>
        <taxon>Metazoa</taxon>
        <taxon>Echinodermata</taxon>
        <taxon>Eleutherozoa</taxon>
        <taxon>Echinozoa</taxon>
        <taxon>Holothuroidea</taxon>
        <taxon>Aspidochirotacea</taxon>
        <taxon>Aspidochirotida</taxon>
        <taxon>Holothuriidae</taxon>
        <taxon>Holothuria</taxon>
    </lineage>
</organism>
<keyword evidence="2" id="KW-1185">Reference proteome</keyword>
<proteinExistence type="predicted"/>
<name>A0A9Q1CSX8_HOLLE</name>
<sequence length="139" mass="16464">MLAAHFWITTLAIPPQPNKIWKCCFPQGYIEFTSLEEEEKHRRMRREHKFPGEYVCGVYYQTVYEPGNHREGATASNVCAYESEGKDLQMFGSEGEYLFRRIRRVPLATKQHMQWHEVHQIYKELHRKKDASESEGPET</sequence>
<dbReference type="Proteomes" id="UP001152320">
    <property type="component" value="Chromosome 1"/>
</dbReference>
<comment type="caution">
    <text evidence="1">The sequence shown here is derived from an EMBL/GenBank/DDBJ whole genome shotgun (WGS) entry which is preliminary data.</text>
</comment>
<dbReference type="AlphaFoldDB" id="A0A9Q1CSX8"/>
<reference evidence="1" key="1">
    <citation type="submission" date="2021-10" db="EMBL/GenBank/DDBJ databases">
        <title>Tropical sea cucumber genome reveals ecological adaptation and Cuvierian tubules defense mechanism.</title>
        <authorList>
            <person name="Chen T."/>
        </authorList>
    </citation>
    <scope>NUCLEOTIDE SEQUENCE</scope>
    <source>
        <strain evidence="1">Nanhai2018</strain>
        <tissue evidence="1">Muscle</tissue>
    </source>
</reference>
<evidence type="ECO:0000313" key="1">
    <source>
        <dbReference type="EMBL" id="KAJ8049879.1"/>
    </source>
</evidence>
<accession>A0A9Q1CSX8</accession>
<protein>
    <submittedName>
        <fullName evidence="1">Uncharacterized protein</fullName>
    </submittedName>
</protein>